<protein>
    <recommendedName>
        <fullName evidence="3">Phage protein</fullName>
    </recommendedName>
</protein>
<dbReference type="Proteomes" id="UP000587800">
    <property type="component" value="Unassembled WGS sequence"/>
</dbReference>
<accession>A0ABR6STH1</accession>
<dbReference type="RefSeq" id="WP_038406815.1">
    <property type="nucleotide sequence ID" value="NZ_JAASTU010000002.1"/>
</dbReference>
<comment type="caution">
    <text evidence="1">The sequence shown here is derived from an EMBL/GenBank/DDBJ whole genome shotgun (WGS) entry which is preliminary data.</text>
</comment>
<reference evidence="1 2" key="1">
    <citation type="submission" date="2020-03" db="EMBL/GenBank/DDBJ databases">
        <title>Soil Listeria distribution.</title>
        <authorList>
            <person name="Liao J."/>
            <person name="Wiedmann M."/>
        </authorList>
    </citation>
    <scope>NUCLEOTIDE SEQUENCE [LARGE SCALE GENOMIC DNA]</scope>
    <source>
        <strain evidence="1 2">FSL L7-1515</strain>
    </source>
</reference>
<evidence type="ECO:0000313" key="1">
    <source>
        <dbReference type="EMBL" id="MBC1508983.1"/>
    </source>
</evidence>
<evidence type="ECO:0000313" key="2">
    <source>
        <dbReference type="Proteomes" id="UP000587800"/>
    </source>
</evidence>
<evidence type="ECO:0008006" key="3">
    <source>
        <dbReference type="Google" id="ProtNLM"/>
    </source>
</evidence>
<sequence>MNLKEILDSTEIPVAYDHFTETSETPIPSLPFITYVEGDSDNSMADNSVWKIINDYTIELYTEFKAIDIERKLENVLLANKLPFNSSTTEWIESEKMFVKYYYVRMI</sequence>
<name>A0ABR6STH1_9LIST</name>
<dbReference type="EMBL" id="JAASUB010000004">
    <property type="protein sequence ID" value="MBC1508983.1"/>
    <property type="molecule type" value="Genomic_DNA"/>
</dbReference>
<proteinExistence type="predicted"/>
<keyword evidence="2" id="KW-1185">Reference proteome</keyword>
<gene>
    <name evidence="1" type="ORF">HCJ59_03520</name>
</gene>
<organism evidence="1 2">
    <name type="scientific">Listeria immobilis</name>
    <dbReference type="NCBI Taxonomy" id="2713502"/>
    <lineage>
        <taxon>Bacteria</taxon>
        <taxon>Bacillati</taxon>
        <taxon>Bacillota</taxon>
        <taxon>Bacilli</taxon>
        <taxon>Bacillales</taxon>
        <taxon>Listeriaceae</taxon>
        <taxon>Listeria</taxon>
    </lineage>
</organism>